<comment type="caution">
    <text evidence="2">The sequence shown here is derived from an EMBL/GenBank/DDBJ whole genome shotgun (WGS) entry which is preliminary data.</text>
</comment>
<proteinExistence type="predicted"/>
<evidence type="ECO:0000313" key="3">
    <source>
        <dbReference type="Proteomes" id="UP000738349"/>
    </source>
</evidence>
<accession>A0A9P9I6P6</accession>
<dbReference type="AlphaFoldDB" id="A0A9P9I6P6"/>
<dbReference type="EMBL" id="JAGMUV010000049">
    <property type="protein sequence ID" value="KAH7109801.1"/>
    <property type="molecule type" value="Genomic_DNA"/>
</dbReference>
<feature type="domain" description="GPI inositol-deacylase winged helix" evidence="1">
    <location>
        <begin position="3"/>
        <end position="78"/>
    </location>
</feature>
<dbReference type="InterPro" id="IPR054471">
    <property type="entry name" value="GPIID_WHD"/>
</dbReference>
<dbReference type="Proteomes" id="UP000738349">
    <property type="component" value="Unassembled WGS sequence"/>
</dbReference>
<name>A0A9P9I6P6_9HYPO</name>
<keyword evidence="3" id="KW-1185">Reference proteome</keyword>
<reference evidence="2" key="1">
    <citation type="journal article" date="2021" name="Nat. Commun.">
        <title>Genetic determinants of endophytism in the Arabidopsis root mycobiome.</title>
        <authorList>
            <person name="Mesny F."/>
            <person name="Miyauchi S."/>
            <person name="Thiergart T."/>
            <person name="Pickel B."/>
            <person name="Atanasova L."/>
            <person name="Karlsson M."/>
            <person name="Huettel B."/>
            <person name="Barry K.W."/>
            <person name="Haridas S."/>
            <person name="Chen C."/>
            <person name="Bauer D."/>
            <person name="Andreopoulos W."/>
            <person name="Pangilinan J."/>
            <person name="LaButti K."/>
            <person name="Riley R."/>
            <person name="Lipzen A."/>
            <person name="Clum A."/>
            <person name="Drula E."/>
            <person name="Henrissat B."/>
            <person name="Kohler A."/>
            <person name="Grigoriev I.V."/>
            <person name="Martin F.M."/>
            <person name="Hacquard S."/>
        </authorList>
    </citation>
    <scope>NUCLEOTIDE SEQUENCE</scope>
    <source>
        <strain evidence="2">MPI-CAGE-AT-0147</strain>
    </source>
</reference>
<protein>
    <recommendedName>
        <fullName evidence="1">GPI inositol-deacylase winged helix domain-containing protein</fullName>
    </recommendedName>
</protein>
<evidence type="ECO:0000259" key="1">
    <source>
        <dbReference type="Pfam" id="PF22939"/>
    </source>
</evidence>
<dbReference type="Pfam" id="PF22939">
    <property type="entry name" value="WHD_GPIID"/>
    <property type="match status" value="1"/>
</dbReference>
<gene>
    <name evidence="2" type="ORF">EDB81DRAFT_927683</name>
</gene>
<dbReference type="PANTHER" id="PTHR10039:SF14">
    <property type="entry name" value="NACHT DOMAIN-CONTAINING PROTEIN"/>
    <property type="match status" value="1"/>
</dbReference>
<organism evidence="2 3">
    <name type="scientific">Dactylonectria macrodidyma</name>
    <dbReference type="NCBI Taxonomy" id="307937"/>
    <lineage>
        <taxon>Eukaryota</taxon>
        <taxon>Fungi</taxon>
        <taxon>Dikarya</taxon>
        <taxon>Ascomycota</taxon>
        <taxon>Pezizomycotina</taxon>
        <taxon>Sordariomycetes</taxon>
        <taxon>Hypocreomycetidae</taxon>
        <taxon>Hypocreales</taxon>
        <taxon>Nectriaceae</taxon>
        <taxon>Dactylonectria</taxon>
    </lineage>
</organism>
<evidence type="ECO:0000313" key="2">
    <source>
        <dbReference type="EMBL" id="KAH7109801.1"/>
    </source>
</evidence>
<sequence>MVQKALSIILAASRPLTVSEMNVAVNIDHTSRSIHDLDLEDEEDFKTRLRSWCGLFISVYHGKIYFLHQTAREFLLADLASPTTVPSELRWHHSIATRHAHTVLAELCVLYLNFFNSDVNLPTDANREVGHSVDSHAFLDYSAKSWGDHFRQAAIIDDATIVPFALRICDPDLKSYSTWFIIY</sequence>
<dbReference type="OrthoDB" id="5100427at2759"/>
<dbReference type="PANTHER" id="PTHR10039">
    <property type="entry name" value="AMELOGENIN"/>
    <property type="match status" value="1"/>
</dbReference>